<dbReference type="Proteomes" id="UP000634229">
    <property type="component" value="Unassembled WGS sequence"/>
</dbReference>
<feature type="compositionally biased region" description="Low complexity" evidence="1">
    <location>
        <begin position="50"/>
        <end position="66"/>
    </location>
</feature>
<dbReference type="EMBL" id="JAERRF010000006">
    <property type="protein sequence ID" value="MBL1097338.1"/>
    <property type="molecule type" value="Genomic_DNA"/>
</dbReference>
<dbReference type="Pfam" id="PF00188">
    <property type="entry name" value="CAP"/>
    <property type="match status" value="1"/>
</dbReference>
<dbReference type="PANTHER" id="PTHR31157">
    <property type="entry name" value="SCP DOMAIN-CONTAINING PROTEIN"/>
    <property type="match status" value="1"/>
</dbReference>
<proteinExistence type="predicted"/>
<accession>A0ABS1NB93</accession>
<evidence type="ECO:0000313" key="3">
    <source>
        <dbReference type="EMBL" id="MBL1097338.1"/>
    </source>
</evidence>
<dbReference type="PANTHER" id="PTHR31157:SF1">
    <property type="entry name" value="SCP DOMAIN-CONTAINING PROTEIN"/>
    <property type="match status" value="1"/>
</dbReference>
<feature type="region of interest" description="Disordered" evidence="1">
    <location>
        <begin position="50"/>
        <end position="73"/>
    </location>
</feature>
<sequence>MSPMKCSATAQVQGHGPSGSNRGPAPAGRSVFVAVAVTGGIVMGALGAGTASAAPTSAPDSARAAPGRAAHTGFPTVGARRARYVRHIIRTVNIARVHHGCAPLRFNKALQKAAQRHSADMEQRGFFDHVNPDGAEPEDRITAVGYEWTASGENIASGQATPSAVMRTWMSSPGHRGNILDCDFQELGVGVEFGAGGPWWTQNFGSRG</sequence>
<comment type="caution">
    <text evidence="3">The sequence shown here is derived from an EMBL/GenBank/DDBJ whole genome shotgun (WGS) entry which is preliminary data.</text>
</comment>
<dbReference type="CDD" id="cd05379">
    <property type="entry name" value="CAP_bacterial"/>
    <property type="match status" value="1"/>
</dbReference>
<reference evidence="3 4" key="1">
    <citation type="submission" date="2021-01" db="EMBL/GenBank/DDBJ databases">
        <title>WGS of actinomycetes isolated from Thailand.</title>
        <authorList>
            <person name="Thawai C."/>
        </authorList>
    </citation>
    <scope>NUCLEOTIDE SEQUENCE [LARGE SCALE GENOMIC DNA]</scope>
    <source>
        <strain evidence="3 4">CA1R205</strain>
    </source>
</reference>
<dbReference type="InterPro" id="IPR014044">
    <property type="entry name" value="CAP_dom"/>
</dbReference>
<dbReference type="Gene3D" id="3.40.33.10">
    <property type="entry name" value="CAP"/>
    <property type="match status" value="1"/>
</dbReference>
<evidence type="ECO:0000313" key="4">
    <source>
        <dbReference type="Proteomes" id="UP000634229"/>
    </source>
</evidence>
<gene>
    <name evidence="3" type="ORF">JK363_11755</name>
</gene>
<evidence type="ECO:0000256" key="1">
    <source>
        <dbReference type="SAM" id="MobiDB-lite"/>
    </source>
</evidence>
<organism evidence="3 4">
    <name type="scientific">Streptomyces coffeae</name>
    <dbReference type="NCBI Taxonomy" id="621382"/>
    <lineage>
        <taxon>Bacteria</taxon>
        <taxon>Bacillati</taxon>
        <taxon>Actinomycetota</taxon>
        <taxon>Actinomycetes</taxon>
        <taxon>Kitasatosporales</taxon>
        <taxon>Streptomycetaceae</taxon>
        <taxon>Streptomyces</taxon>
    </lineage>
</organism>
<dbReference type="InterPro" id="IPR035940">
    <property type="entry name" value="CAP_sf"/>
</dbReference>
<dbReference type="SUPFAM" id="SSF55797">
    <property type="entry name" value="PR-1-like"/>
    <property type="match status" value="1"/>
</dbReference>
<feature type="domain" description="SCP" evidence="2">
    <location>
        <begin position="90"/>
        <end position="204"/>
    </location>
</feature>
<protein>
    <submittedName>
        <fullName evidence="3">CAP domain-containing protein</fullName>
    </submittedName>
</protein>
<evidence type="ECO:0000259" key="2">
    <source>
        <dbReference type="Pfam" id="PF00188"/>
    </source>
</evidence>
<keyword evidence="4" id="KW-1185">Reference proteome</keyword>
<name>A0ABS1NB93_9ACTN</name>
<feature type="region of interest" description="Disordered" evidence="1">
    <location>
        <begin position="1"/>
        <end position="25"/>
    </location>
</feature>